<evidence type="ECO:0000256" key="5">
    <source>
        <dbReference type="ARBA" id="ARBA00022694"/>
    </source>
</evidence>
<dbReference type="GO" id="GO:0002949">
    <property type="term" value="P:tRNA threonylcarbamoyladenosine modification"/>
    <property type="evidence" value="ECO:0007669"/>
    <property type="project" value="InterPro"/>
</dbReference>
<keyword evidence="8" id="KW-0067">ATP-binding</keyword>
<keyword evidence="13" id="KW-1185">Reference proteome</keyword>
<keyword evidence="7" id="KW-0547">Nucleotide-binding</keyword>
<evidence type="ECO:0000313" key="12">
    <source>
        <dbReference type="EMBL" id="CCH80056.1"/>
    </source>
</evidence>
<keyword evidence="5" id="KW-0819">tRNA processing</keyword>
<evidence type="ECO:0000256" key="3">
    <source>
        <dbReference type="ARBA" id="ARBA00019010"/>
    </source>
</evidence>
<dbReference type="Gene3D" id="3.40.50.300">
    <property type="entry name" value="P-loop containing nucleotide triphosphate hydrolases"/>
    <property type="match status" value="1"/>
</dbReference>
<dbReference type="Proteomes" id="UP000035721">
    <property type="component" value="Unassembled WGS sequence"/>
</dbReference>
<proteinExistence type="inferred from homology"/>
<keyword evidence="9" id="KW-0460">Magnesium</keyword>
<comment type="caution">
    <text evidence="12">The sequence shown here is derived from an EMBL/GenBank/DDBJ whole genome shotgun (WGS) entry which is preliminary data.</text>
</comment>
<dbReference type="SUPFAM" id="SSF52540">
    <property type="entry name" value="P-loop containing nucleoside triphosphate hydrolases"/>
    <property type="match status" value="1"/>
</dbReference>
<evidence type="ECO:0000256" key="10">
    <source>
        <dbReference type="ARBA" id="ARBA00024908"/>
    </source>
</evidence>
<dbReference type="GO" id="GO:0046872">
    <property type="term" value="F:metal ion binding"/>
    <property type="evidence" value="ECO:0007669"/>
    <property type="project" value="UniProtKB-KW"/>
</dbReference>
<keyword evidence="4" id="KW-0963">Cytoplasm</keyword>
<dbReference type="InterPro" id="IPR027417">
    <property type="entry name" value="P-loop_NTPase"/>
</dbReference>
<comment type="subcellular location">
    <subcellularLocation>
        <location evidence="1">Cytoplasm</location>
    </subcellularLocation>
</comment>
<keyword evidence="6" id="KW-0479">Metal-binding</keyword>
<protein>
    <recommendedName>
        <fullName evidence="3">tRNA threonylcarbamoyladenosine biosynthesis protein TsaE</fullName>
    </recommendedName>
    <alternativeName>
        <fullName evidence="11">t(6)A37 threonylcarbamoyladenosine biosynthesis protein TsaE</fullName>
    </alternativeName>
</protein>
<dbReference type="InterPro" id="IPR003442">
    <property type="entry name" value="T6A_TsaE"/>
</dbReference>
<dbReference type="PANTHER" id="PTHR33540">
    <property type="entry name" value="TRNA THREONYLCARBAMOYLADENOSINE BIOSYNTHESIS PROTEIN TSAE"/>
    <property type="match status" value="1"/>
</dbReference>
<evidence type="ECO:0000256" key="9">
    <source>
        <dbReference type="ARBA" id="ARBA00022842"/>
    </source>
</evidence>
<dbReference type="PANTHER" id="PTHR33540:SF2">
    <property type="entry name" value="TRNA THREONYLCARBAMOYLADENOSINE BIOSYNTHESIS PROTEIN TSAE"/>
    <property type="match status" value="1"/>
</dbReference>
<dbReference type="NCBIfam" id="TIGR00150">
    <property type="entry name" value="T6A_YjeE"/>
    <property type="match status" value="1"/>
</dbReference>
<evidence type="ECO:0000256" key="8">
    <source>
        <dbReference type="ARBA" id="ARBA00022840"/>
    </source>
</evidence>
<dbReference type="OrthoDB" id="9800307at2"/>
<sequence>MPSRHLLPTADDTRAFGARLASHLRAGDLVLLTGGLGAGKTTLTQGIGDGLGIRGPVTSPTFVIARVHPSLVSGLSLVHVDAYRLGGLGELDGLDLEASLEDCVTVVEWGHGLVEGLSEDYLEVFLTGEQERTAVVEGHGERWRDLDLAP</sequence>
<accession>A0A077M2K8</accession>
<name>A0A077M2K8_9MICO</name>
<evidence type="ECO:0000313" key="13">
    <source>
        <dbReference type="Proteomes" id="UP000035721"/>
    </source>
</evidence>
<dbReference type="STRING" id="1194083.BN12_710012"/>
<dbReference type="GO" id="GO:0005524">
    <property type="term" value="F:ATP binding"/>
    <property type="evidence" value="ECO:0007669"/>
    <property type="project" value="UniProtKB-KW"/>
</dbReference>
<gene>
    <name evidence="12" type="ORF">BN12_710012</name>
</gene>
<evidence type="ECO:0000256" key="2">
    <source>
        <dbReference type="ARBA" id="ARBA00007599"/>
    </source>
</evidence>
<reference evidence="12 13" key="1">
    <citation type="journal article" date="2013" name="ISME J.">
        <title>A metabolic model for members of the genus Tetrasphaera involved in enhanced biological phosphorus removal.</title>
        <authorList>
            <person name="Kristiansen R."/>
            <person name="Nguyen H.T.T."/>
            <person name="Saunders A.M."/>
            <person name="Nielsen J.L."/>
            <person name="Wimmer R."/>
            <person name="Le V.Q."/>
            <person name="McIlroy S.J."/>
            <person name="Petrovski S."/>
            <person name="Seviour R.J."/>
            <person name="Calteau A."/>
            <person name="Nielsen K.L."/>
            <person name="Nielsen P.H."/>
        </authorList>
    </citation>
    <scope>NUCLEOTIDE SEQUENCE [LARGE SCALE GENOMIC DNA]</scope>
    <source>
        <strain evidence="12 13">T1-X7</strain>
    </source>
</reference>
<comment type="similarity">
    <text evidence="2">Belongs to the TsaE family.</text>
</comment>
<dbReference type="Pfam" id="PF02367">
    <property type="entry name" value="TsaE"/>
    <property type="match status" value="1"/>
</dbReference>
<evidence type="ECO:0000256" key="1">
    <source>
        <dbReference type="ARBA" id="ARBA00004496"/>
    </source>
</evidence>
<evidence type="ECO:0000256" key="11">
    <source>
        <dbReference type="ARBA" id="ARBA00032441"/>
    </source>
</evidence>
<evidence type="ECO:0000256" key="4">
    <source>
        <dbReference type="ARBA" id="ARBA00022490"/>
    </source>
</evidence>
<dbReference type="RefSeq" id="WP_048552021.1">
    <property type="nucleotide sequence ID" value="NZ_HF570958.1"/>
</dbReference>
<evidence type="ECO:0000256" key="7">
    <source>
        <dbReference type="ARBA" id="ARBA00022741"/>
    </source>
</evidence>
<comment type="function">
    <text evidence="10">Required for the formation of a threonylcarbamoyl group on adenosine at position 37 (t(6)A37) in tRNAs that read codons beginning with adenine. Is involved in the transfer of the threonylcarbamoyl moiety of threonylcarbamoyl-AMP (TC-AMP) to the N6 group of A37, together with TsaD and TsaB. TsaE seems to play an indirect role in the t(6)A biosynthesis pathway, possibly in regulating the core enzymatic function of TsaD.</text>
</comment>
<dbReference type="GO" id="GO:0005737">
    <property type="term" value="C:cytoplasm"/>
    <property type="evidence" value="ECO:0007669"/>
    <property type="project" value="UniProtKB-SubCell"/>
</dbReference>
<dbReference type="EMBL" id="CAJB01000405">
    <property type="protein sequence ID" value="CCH80056.1"/>
    <property type="molecule type" value="Genomic_DNA"/>
</dbReference>
<evidence type="ECO:0000256" key="6">
    <source>
        <dbReference type="ARBA" id="ARBA00022723"/>
    </source>
</evidence>
<organism evidence="12 13">
    <name type="scientific">Nostocoides japonicum T1-X7</name>
    <dbReference type="NCBI Taxonomy" id="1194083"/>
    <lineage>
        <taxon>Bacteria</taxon>
        <taxon>Bacillati</taxon>
        <taxon>Actinomycetota</taxon>
        <taxon>Actinomycetes</taxon>
        <taxon>Micrococcales</taxon>
        <taxon>Intrasporangiaceae</taxon>
        <taxon>Nostocoides</taxon>
    </lineage>
</organism>
<dbReference type="AlphaFoldDB" id="A0A077M2K8"/>